<sequence length="228" mass="24345">RHEFSIIFLQLGKGLCFLSFSAVPAHLFLSHLTGFGMDTGGDAGGGGVGGEKGRRKKVELLQEAIHGLLEEKRDKQRQQGDGAMDHEEELFLSSLLSKLDTLENDADPDGAELSSVNPDPESGKEAGPGDVAKDLSKIKRQNMITHVLLGTVMVMIAAWQFNEVSFLLAVQKKLTNPFKTVGDMVKSTLKIGKKPVVEAIEASPLPSVGAPDVARADLPMLAIGDGDS</sequence>
<name>F2EKM8_HORVV</name>
<protein>
    <submittedName>
        <fullName evidence="2">Predicted protein</fullName>
    </submittedName>
</protein>
<dbReference type="PANTHER" id="PTHR35280">
    <property type="entry name" value="F17L21.9"/>
    <property type="match status" value="1"/>
</dbReference>
<accession>F2EKM8</accession>
<dbReference type="EMBL" id="AK376705">
    <property type="protein sequence ID" value="BAK07900.1"/>
    <property type="molecule type" value="mRNA"/>
</dbReference>
<reference evidence="2" key="1">
    <citation type="journal article" date="2011" name="Plant Physiol.">
        <title>Comprehensive sequence analysis of 24,783 barley full-length cDNAs derived from 12 clone libraries.</title>
        <authorList>
            <person name="Matsumoto T."/>
            <person name="Tanaka T."/>
            <person name="Sakai H."/>
            <person name="Amano N."/>
            <person name="Kanamori H."/>
            <person name="Kurita K."/>
            <person name="Kikuta A."/>
            <person name="Kamiya K."/>
            <person name="Yamamoto M."/>
            <person name="Ikawa H."/>
            <person name="Fujii N."/>
            <person name="Hori K."/>
            <person name="Itoh T."/>
            <person name="Sato K."/>
        </authorList>
    </citation>
    <scope>NUCLEOTIDE SEQUENCE</scope>
    <source>
        <tissue evidence="2">Flower</tissue>
    </source>
</reference>
<organism evidence="2">
    <name type="scientific">Hordeum vulgare subsp. vulgare</name>
    <name type="common">Domesticated barley</name>
    <dbReference type="NCBI Taxonomy" id="112509"/>
    <lineage>
        <taxon>Eukaryota</taxon>
        <taxon>Viridiplantae</taxon>
        <taxon>Streptophyta</taxon>
        <taxon>Embryophyta</taxon>
        <taxon>Tracheophyta</taxon>
        <taxon>Spermatophyta</taxon>
        <taxon>Magnoliopsida</taxon>
        <taxon>Liliopsida</taxon>
        <taxon>Poales</taxon>
        <taxon>Poaceae</taxon>
        <taxon>BOP clade</taxon>
        <taxon>Pooideae</taxon>
        <taxon>Triticodae</taxon>
        <taxon>Triticeae</taxon>
        <taxon>Hordeinae</taxon>
        <taxon>Hordeum</taxon>
    </lineage>
</organism>
<proteinExistence type="evidence at transcript level"/>
<dbReference type="AlphaFoldDB" id="F2EKM8"/>
<evidence type="ECO:0000313" key="2">
    <source>
        <dbReference type="EMBL" id="BAK07900.1"/>
    </source>
</evidence>
<feature type="non-terminal residue" evidence="2">
    <location>
        <position position="1"/>
    </location>
</feature>
<dbReference type="PANTHER" id="PTHR35280:SF1">
    <property type="entry name" value="F17L21.9"/>
    <property type="match status" value="1"/>
</dbReference>
<evidence type="ECO:0000256" key="1">
    <source>
        <dbReference type="SAM" id="MobiDB-lite"/>
    </source>
</evidence>
<feature type="region of interest" description="Disordered" evidence="1">
    <location>
        <begin position="106"/>
        <end position="131"/>
    </location>
</feature>